<dbReference type="GO" id="GO:0006313">
    <property type="term" value="P:DNA transposition"/>
    <property type="evidence" value="ECO:0007669"/>
    <property type="project" value="InterPro"/>
</dbReference>
<evidence type="ECO:0000313" key="4">
    <source>
        <dbReference type="EMBL" id="UVG59007.1"/>
    </source>
</evidence>
<dbReference type="Gene3D" id="3.30.420.10">
    <property type="entry name" value="Ribonuclease H-like superfamily/Ribonuclease H"/>
    <property type="match status" value="1"/>
</dbReference>
<comment type="similarity">
    <text evidence="1">Belongs to the transposase 8 family.</text>
</comment>
<dbReference type="PROSITE" id="PS50994">
    <property type="entry name" value="INTEGRASE"/>
    <property type="match status" value="1"/>
</dbReference>
<dbReference type="GO" id="GO:0015074">
    <property type="term" value="P:DNA integration"/>
    <property type="evidence" value="ECO:0007669"/>
    <property type="project" value="InterPro"/>
</dbReference>
<dbReference type="GO" id="GO:0003677">
    <property type="term" value="F:DNA binding"/>
    <property type="evidence" value="ECO:0007669"/>
    <property type="project" value="InterPro"/>
</dbReference>
<dbReference type="InterPro" id="IPR048020">
    <property type="entry name" value="Transpos_IS3"/>
</dbReference>
<evidence type="ECO:0000256" key="1">
    <source>
        <dbReference type="ARBA" id="ARBA00009964"/>
    </source>
</evidence>
<name>A0A9X9IFQ3_XANCI</name>
<organism evidence="4 5">
    <name type="scientific">Xanthomonas citri pv. durantae</name>
    <dbReference type="NCBI Taxonomy" id="487862"/>
    <lineage>
        <taxon>Bacteria</taxon>
        <taxon>Pseudomonadati</taxon>
        <taxon>Pseudomonadota</taxon>
        <taxon>Gammaproteobacteria</taxon>
        <taxon>Lysobacterales</taxon>
        <taxon>Lysobacteraceae</taxon>
        <taxon>Xanthomonas</taxon>
    </lineage>
</organism>
<proteinExistence type="inferred from homology"/>
<feature type="coiled-coil region" evidence="2">
    <location>
        <begin position="49"/>
        <end position="76"/>
    </location>
</feature>
<protein>
    <submittedName>
        <fullName evidence="4">IS3 family transposase</fullName>
    </submittedName>
</protein>
<dbReference type="PANTHER" id="PTHR47515:SF2">
    <property type="entry name" value="INTEGRASE CORE DOMAIN PROTEIN"/>
    <property type="match status" value="1"/>
</dbReference>
<dbReference type="AlphaFoldDB" id="A0A9X9IFQ3"/>
<dbReference type="InterPro" id="IPR002514">
    <property type="entry name" value="Transposase_8"/>
</dbReference>
<feature type="domain" description="Integrase catalytic" evidence="3">
    <location>
        <begin position="201"/>
        <end position="362"/>
    </location>
</feature>
<accession>A0A9X9IFQ3</accession>
<dbReference type="Pfam" id="PF13683">
    <property type="entry name" value="rve_3"/>
    <property type="match status" value="1"/>
</dbReference>
<dbReference type="Pfam" id="PF01527">
    <property type="entry name" value="HTH_Tnp_1"/>
    <property type="match status" value="1"/>
</dbReference>
<gene>
    <name evidence="4" type="ORF">Xdur_000500</name>
</gene>
<dbReference type="InterPro" id="IPR001584">
    <property type="entry name" value="Integrase_cat-core"/>
</dbReference>
<evidence type="ECO:0000313" key="5">
    <source>
        <dbReference type="Proteomes" id="UP000190508"/>
    </source>
</evidence>
<dbReference type="SUPFAM" id="SSF53098">
    <property type="entry name" value="Ribonuclease H-like"/>
    <property type="match status" value="1"/>
</dbReference>
<dbReference type="GO" id="GO:0004803">
    <property type="term" value="F:transposase activity"/>
    <property type="evidence" value="ECO:0007669"/>
    <property type="project" value="InterPro"/>
</dbReference>
<dbReference type="InterPro" id="IPR009057">
    <property type="entry name" value="Homeodomain-like_sf"/>
</dbReference>
<dbReference type="EMBL" id="CP066343">
    <property type="protein sequence ID" value="UVG59007.1"/>
    <property type="molecule type" value="Genomic_DNA"/>
</dbReference>
<reference evidence="4" key="1">
    <citation type="submission" date="2020-12" db="EMBL/GenBank/DDBJ databases">
        <title>Complete genome investigation of Xanthomonas citri pv. durantae LMG696.</title>
        <authorList>
            <person name="Rana R."/>
            <person name="Bansal K."/>
            <person name="Patil P.B."/>
        </authorList>
    </citation>
    <scope>NUCLEOTIDE SEQUENCE</scope>
    <source>
        <strain evidence="4">LMG696</strain>
    </source>
</reference>
<dbReference type="PANTHER" id="PTHR47515">
    <property type="entry name" value="LOW CALCIUM RESPONSE LOCUS PROTEIN T"/>
    <property type="match status" value="1"/>
</dbReference>
<dbReference type="SUPFAM" id="SSF46689">
    <property type="entry name" value="Homeodomain-like"/>
    <property type="match status" value="1"/>
</dbReference>
<evidence type="ECO:0000256" key="2">
    <source>
        <dbReference type="SAM" id="Coils"/>
    </source>
</evidence>
<evidence type="ECO:0000259" key="3">
    <source>
        <dbReference type="PROSITE" id="PS50994"/>
    </source>
</evidence>
<keyword evidence="2" id="KW-0175">Coiled coil</keyword>
<dbReference type="NCBIfam" id="NF033516">
    <property type="entry name" value="transpos_IS3"/>
    <property type="match status" value="1"/>
</dbReference>
<dbReference type="InterPro" id="IPR012337">
    <property type="entry name" value="RNaseH-like_sf"/>
</dbReference>
<dbReference type="InterPro" id="IPR036397">
    <property type="entry name" value="RNaseH_sf"/>
</dbReference>
<dbReference type="Proteomes" id="UP000190508">
    <property type="component" value="Chromosome"/>
</dbReference>
<sequence>MRTSKFTETQIIATLKQADAGVPVKDICRQVGISTATYYQWKSKYGGLEASELRRVKELESENAKLKRMYAELALDNAAMKDLIGKKTLGPARKREAVRFLIEVHARPLRRSCACVGLSRAAWYAPPLDWTVRDAELIAEIARYVEAHPSRGFWKCSDYLRKQQPGWNPKRIYRVYKAMKLNLRRAAKRRLPKRERVPLYVPRLPDTVWSVDFMSDALACGRRFRTFNVVDDFNREALHIEVDTSINSQRLVRVFEQIKRDHGLPQVVRSDNGPEFLGEAFTRWLKTNGVALQYIQPGKPNQNAFIERFNRTFREEVLDLNLFACLDEVREAAHWWMIDYNQARSHDSLGGMTPVEYRNKYAESSTFKVPA</sequence>